<dbReference type="GO" id="GO:0005829">
    <property type="term" value="C:cytosol"/>
    <property type="evidence" value="ECO:0007669"/>
    <property type="project" value="TreeGrafter"/>
</dbReference>
<dbReference type="PANTHER" id="PTHR32170">
    <property type="entry name" value="PROTEASOME ACTIVATOR COMPLEX SUBUNIT 4"/>
    <property type="match status" value="1"/>
</dbReference>
<gene>
    <name evidence="2" type="ORF">SVUK_LOCUS6384</name>
</gene>
<dbReference type="AlphaFoldDB" id="A0A3P7IN13"/>
<dbReference type="Pfam" id="PF11919">
    <property type="entry name" value="PSME4_C"/>
    <property type="match status" value="1"/>
</dbReference>
<evidence type="ECO:0000259" key="1">
    <source>
        <dbReference type="Pfam" id="PF11919"/>
    </source>
</evidence>
<dbReference type="InterPro" id="IPR011989">
    <property type="entry name" value="ARM-like"/>
</dbReference>
<dbReference type="GO" id="GO:0010499">
    <property type="term" value="P:proteasomal ubiquitin-independent protein catabolic process"/>
    <property type="evidence" value="ECO:0007669"/>
    <property type="project" value="TreeGrafter"/>
</dbReference>
<dbReference type="PANTHER" id="PTHR32170:SF4">
    <property type="entry name" value="DUF3437 DOMAIN-CONTAINING PROTEIN-RELATED"/>
    <property type="match status" value="1"/>
</dbReference>
<dbReference type="GO" id="GO:0070628">
    <property type="term" value="F:proteasome binding"/>
    <property type="evidence" value="ECO:0007669"/>
    <property type="project" value="InterPro"/>
</dbReference>
<feature type="domain" description="Proteasome activator complex subunit 4 C-terminal" evidence="1">
    <location>
        <begin position="47"/>
        <end position="131"/>
    </location>
</feature>
<dbReference type="OrthoDB" id="17907at2759"/>
<organism evidence="2 3">
    <name type="scientific">Strongylus vulgaris</name>
    <name type="common">Blood worm</name>
    <dbReference type="NCBI Taxonomy" id="40348"/>
    <lineage>
        <taxon>Eukaryota</taxon>
        <taxon>Metazoa</taxon>
        <taxon>Ecdysozoa</taxon>
        <taxon>Nematoda</taxon>
        <taxon>Chromadorea</taxon>
        <taxon>Rhabditida</taxon>
        <taxon>Rhabditina</taxon>
        <taxon>Rhabditomorpha</taxon>
        <taxon>Strongyloidea</taxon>
        <taxon>Strongylidae</taxon>
        <taxon>Strongylus</taxon>
    </lineage>
</organism>
<sequence length="131" mass="14905">MRLLFDAIIDRQMEVRAEASRAMLTLLLCKYIKKYLNDMMKNKNMSTLHGAILGMGAVVRAFPFTTPPDIKPLLKSLCGITSHNAELQKAATTAIREFRRTHRENWEETAKILGSELVYKIENATAPIYYA</sequence>
<evidence type="ECO:0000313" key="2">
    <source>
        <dbReference type="EMBL" id="VDM71386.1"/>
    </source>
</evidence>
<reference evidence="2 3" key="1">
    <citation type="submission" date="2018-11" db="EMBL/GenBank/DDBJ databases">
        <authorList>
            <consortium name="Pathogen Informatics"/>
        </authorList>
    </citation>
    <scope>NUCLEOTIDE SEQUENCE [LARGE SCALE GENOMIC DNA]</scope>
</reference>
<accession>A0A3P7IN13</accession>
<dbReference type="InterPro" id="IPR021843">
    <property type="entry name" value="PSME4_C"/>
</dbReference>
<dbReference type="Proteomes" id="UP000270094">
    <property type="component" value="Unassembled WGS sequence"/>
</dbReference>
<dbReference type="InterPro" id="IPR035309">
    <property type="entry name" value="PSME4"/>
</dbReference>
<proteinExistence type="predicted"/>
<dbReference type="SUPFAM" id="SSF48371">
    <property type="entry name" value="ARM repeat"/>
    <property type="match status" value="1"/>
</dbReference>
<evidence type="ECO:0000313" key="3">
    <source>
        <dbReference type="Proteomes" id="UP000270094"/>
    </source>
</evidence>
<dbReference type="Gene3D" id="1.25.10.10">
    <property type="entry name" value="Leucine-rich Repeat Variant"/>
    <property type="match status" value="1"/>
</dbReference>
<name>A0A3P7IN13_STRVU</name>
<dbReference type="GO" id="GO:0016504">
    <property type="term" value="F:peptidase activator activity"/>
    <property type="evidence" value="ECO:0007669"/>
    <property type="project" value="InterPro"/>
</dbReference>
<dbReference type="GO" id="GO:0005634">
    <property type="term" value="C:nucleus"/>
    <property type="evidence" value="ECO:0007669"/>
    <property type="project" value="TreeGrafter"/>
</dbReference>
<dbReference type="InterPro" id="IPR016024">
    <property type="entry name" value="ARM-type_fold"/>
</dbReference>
<protein>
    <recommendedName>
        <fullName evidence="1">Proteasome activator complex subunit 4 C-terminal domain-containing protein</fullName>
    </recommendedName>
</protein>
<dbReference type="EMBL" id="UYYB01020192">
    <property type="protein sequence ID" value="VDM71386.1"/>
    <property type="molecule type" value="Genomic_DNA"/>
</dbReference>
<keyword evidence="3" id="KW-1185">Reference proteome</keyword>